<gene>
    <name evidence="9" type="ORF">I303_06471</name>
    <name evidence="10" type="ORF">I303_107070</name>
</gene>
<keyword evidence="11" id="KW-1185">Reference proteome</keyword>
<feature type="domain" description="TRAF-type" evidence="8">
    <location>
        <begin position="100"/>
        <end position="144"/>
    </location>
</feature>
<dbReference type="SMART" id="SM00184">
    <property type="entry name" value="RING"/>
    <property type="match status" value="1"/>
</dbReference>
<accession>A0A1A5ZYN4</accession>
<feature type="compositionally biased region" description="Polar residues" evidence="6">
    <location>
        <begin position="516"/>
        <end position="529"/>
    </location>
</feature>
<feature type="domain" description="RING-type" evidence="7">
    <location>
        <begin position="19"/>
        <end position="58"/>
    </location>
</feature>
<evidence type="ECO:0000313" key="9">
    <source>
        <dbReference type="EMBL" id="OBR82913.1"/>
    </source>
</evidence>
<evidence type="ECO:0000256" key="3">
    <source>
        <dbReference type="ARBA" id="ARBA00022833"/>
    </source>
</evidence>
<protein>
    <recommendedName>
        <fullName evidence="12">E3 ubiquitin-protein ligase NRDP1</fullName>
    </recommendedName>
</protein>
<feature type="region of interest" description="Disordered" evidence="6">
    <location>
        <begin position="586"/>
        <end position="665"/>
    </location>
</feature>
<dbReference type="InterPro" id="IPR017907">
    <property type="entry name" value="Znf_RING_CS"/>
</dbReference>
<organism evidence="9">
    <name type="scientific">Kwoniella dejecticola CBS 10117</name>
    <dbReference type="NCBI Taxonomy" id="1296121"/>
    <lineage>
        <taxon>Eukaryota</taxon>
        <taxon>Fungi</taxon>
        <taxon>Dikarya</taxon>
        <taxon>Basidiomycota</taxon>
        <taxon>Agaricomycotina</taxon>
        <taxon>Tremellomycetes</taxon>
        <taxon>Tremellales</taxon>
        <taxon>Cryptococcaceae</taxon>
        <taxon>Kwoniella</taxon>
    </lineage>
</organism>
<feature type="compositionally biased region" description="Basic and acidic residues" evidence="6">
    <location>
        <begin position="617"/>
        <end position="627"/>
    </location>
</feature>
<feature type="region of interest" description="Disordered" evidence="6">
    <location>
        <begin position="516"/>
        <end position="559"/>
    </location>
</feature>
<dbReference type="Gene3D" id="3.30.40.10">
    <property type="entry name" value="Zinc/RING finger domain, C3HC4 (zinc finger)"/>
    <property type="match status" value="3"/>
</dbReference>
<feature type="zinc finger region" description="TRAF-type" evidence="4">
    <location>
        <begin position="100"/>
        <end position="144"/>
    </location>
</feature>
<feature type="zinc finger region" description="TRAF-type" evidence="4">
    <location>
        <begin position="184"/>
        <end position="219"/>
    </location>
</feature>
<dbReference type="EMBL" id="KI894034">
    <property type="protein sequence ID" value="OBR82913.1"/>
    <property type="molecule type" value="Genomic_DNA"/>
</dbReference>
<evidence type="ECO:0000256" key="5">
    <source>
        <dbReference type="SAM" id="Coils"/>
    </source>
</evidence>
<dbReference type="STRING" id="1296121.A0A1A5ZYN4"/>
<evidence type="ECO:0000256" key="6">
    <source>
        <dbReference type="SAM" id="MobiDB-lite"/>
    </source>
</evidence>
<dbReference type="Proteomes" id="UP000078595">
    <property type="component" value="Chromosome 9"/>
</dbReference>
<dbReference type="OrthoDB" id="1630758at2759"/>
<dbReference type="SUPFAM" id="SSF49599">
    <property type="entry name" value="TRAF domain-like"/>
    <property type="match status" value="2"/>
</dbReference>
<dbReference type="AlphaFoldDB" id="A0A1A5ZYN4"/>
<keyword evidence="3 4" id="KW-0862">Zinc</keyword>
<dbReference type="GeneID" id="28970170"/>
<feature type="region of interest" description="Disordered" evidence="6">
    <location>
        <begin position="302"/>
        <end position="367"/>
    </location>
</feature>
<keyword evidence="2 4" id="KW-0863">Zinc-finger</keyword>
<sequence>MSYEVIYDYVEPIDPNLTCAICQSALVDPVTTTSCKHTFCRDCITKAIAVNPQCPIDRSALSVSSLRDTEQLVKLMLDELKVRCAAEECGAVMERGLLLSHLRSCPKTVVTCQDGDCGLSMSRHRLPHHRAYECFQRNMECKKCGTMLVFKDRKAQKSSECCQSSSAEGKCELCEEIIGHDSLHHRWTCPRVRVACPHVTRGCPAIIPRSELQNHLKTCSFEALSAFFEQNDARFRLLEQKNETLQAEVDLLKTELRSSNSGNGRPPQLWGSRVRPHSFIPEDLSPTAPTAHWLDLAPPQIDVLSEESPSPPTPTVPVNPSGQTLNNDSETTPRLTIPPAQNRHGQTASSPTSPVSPRPSPQTHSASAYPGVTARAAADLAHQRSMVAPSFGSHQSYADWTFNRLSSHNMPNIEDAIMALRDSVLQLAGGIDTMERRNEVRTMTESLRVLEEVGSLRAIVTTMRMQVMMAQHSRAALTRASVPLFSQAVDYQRENTNSSSSDAIRESELQPNYSMSIPITHSHSTQSIEIEQRHGSGAGAGVGEGEGEPVSEDTYLDPERPHSIRESHAFSRTAASSTSSLITAYNATSRNGSGRGRTIGSGAGLTGRTMAIPPPLPHEDASRDGDGARGSFGLEGNVRNGRLSRANPLNLIRRQPSRLNNRPRL</sequence>
<dbReference type="InterPro" id="IPR001841">
    <property type="entry name" value="Znf_RING"/>
</dbReference>
<evidence type="ECO:0000259" key="8">
    <source>
        <dbReference type="PROSITE" id="PS50145"/>
    </source>
</evidence>
<dbReference type="PROSITE" id="PS00518">
    <property type="entry name" value="ZF_RING_1"/>
    <property type="match status" value="1"/>
</dbReference>
<evidence type="ECO:0000259" key="7">
    <source>
        <dbReference type="PROSITE" id="PS50089"/>
    </source>
</evidence>
<evidence type="ECO:0000256" key="1">
    <source>
        <dbReference type="ARBA" id="ARBA00022723"/>
    </source>
</evidence>
<proteinExistence type="predicted"/>
<dbReference type="RefSeq" id="XP_018260755.1">
    <property type="nucleotide sequence ID" value="XM_018409752.1"/>
</dbReference>
<reference evidence="10" key="2">
    <citation type="submission" date="2013-07" db="EMBL/GenBank/DDBJ databases">
        <authorList>
            <consortium name="The Broad Institute Genome Sequencing Platform"/>
            <person name="Cuomo C."/>
            <person name="Litvintseva A."/>
            <person name="Chen Y."/>
            <person name="Heitman J."/>
            <person name="Sun S."/>
            <person name="Springer D."/>
            <person name="Dromer F."/>
            <person name="Young S.K."/>
            <person name="Zeng Q."/>
            <person name="Gargeya S."/>
            <person name="Fitzgerald M."/>
            <person name="Abouelleil A."/>
            <person name="Alvarado L."/>
            <person name="Berlin A.M."/>
            <person name="Chapman S.B."/>
            <person name="Dewar J."/>
            <person name="Goldberg J."/>
            <person name="Griggs A."/>
            <person name="Gujja S."/>
            <person name="Hansen M."/>
            <person name="Howarth C."/>
            <person name="Imamovic A."/>
            <person name="Larimer J."/>
            <person name="McCowan C."/>
            <person name="Murphy C."/>
            <person name="Pearson M."/>
            <person name="Priest M."/>
            <person name="Roberts A."/>
            <person name="Saif S."/>
            <person name="Shea T."/>
            <person name="Sykes S."/>
            <person name="Wortman J."/>
            <person name="Nusbaum C."/>
            <person name="Birren B."/>
        </authorList>
    </citation>
    <scope>NUCLEOTIDE SEQUENCE</scope>
    <source>
        <strain evidence="10">CBS 10117</strain>
    </source>
</reference>
<keyword evidence="5" id="KW-0175">Coiled coil</keyword>
<dbReference type="GO" id="GO:0008270">
    <property type="term" value="F:zinc ion binding"/>
    <property type="evidence" value="ECO:0007669"/>
    <property type="project" value="UniProtKB-KW"/>
</dbReference>
<evidence type="ECO:0000256" key="4">
    <source>
        <dbReference type="PROSITE-ProRule" id="PRU00207"/>
    </source>
</evidence>
<dbReference type="EMBL" id="CP144538">
    <property type="protein sequence ID" value="WWC64460.1"/>
    <property type="molecule type" value="Genomic_DNA"/>
</dbReference>
<dbReference type="SUPFAM" id="SSF57850">
    <property type="entry name" value="RING/U-box"/>
    <property type="match status" value="1"/>
</dbReference>
<name>A0A1A5ZYN4_9TREE</name>
<dbReference type="PROSITE" id="PS50145">
    <property type="entry name" value="ZF_TRAF"/>
    <property type="match status" value="2"/>
</dbReference>
<evidence type="ECO:0000313" key="11">
    <source>
        <dbReference type="Proteomes" id="UP000078595"/>
    </source>
</evidence>
<dbReference type="Pfam" id="PF02176">
    <property type="entry name" value="zf-TRAF"/>
    <property type="match status" value="1"/>
</dbReference>
<dbReference type="Pfam" id="PF13923">
    <property type="entry name" value="zf-C3HC4_2"/>
    <property type="match status" value="1"/>
</dbReference>
<feature type="compositionally biased region" description="Acidic residues" evidence="6">
    <location>
        <begin position="545"/>
        <end position="556"/>
    </location>
</feature>
<feature type="coiled-coil region" evidence="5">
    <location>
        <begin position="228"/>
        <end position="255"/>
    </location>
</feature>
<keyword evidence="1 4" id="KW-0479">Metal-binding</keyword>
<dbReference type="KEGG" id="kdj:28970170"/>
<reference evidence="9" key="1">
    <citation type="submission" date="2013-07" db="EMBL/GenBank/DDBJ databases">
        <title>The Genome Sequence of Cryptococcus dejecticola CBS10117.</title>
        <authorList>
            <consortium name="The Broad Institute Genome Sequencing Platform"/>
            <person name="Cuomo C."/>
            <person name="Litvintseva A."/>
            <person name="Chen Y."/>
            <person name="Heitman J."/>
            <person name="Sun S."/>
            <person name="Springer D."/>
            <person name="Dromer F."/>
            <person name="Young S.K."/>
            <person name="Zeng Q."/>
            <person name="Gargeya S."/>
            <person name="Fitzgerald M."/>
            <person name="Abouelleil A."/>
            <person name="Alvarado L."/>
            <person name="Berlin A.M."/>
            <person name="Chapman S.B."/>
            <person name="Dewar J."/>
            <person name="Goldberg J."/>
            <person name="Griggs A."/>
            <person name="Gujja S."/>
            <person name="Hansen M."/>
            <person name="Howarth C."/>
            <person name="Imamovic A."/>
            <person name="Larimer J."/>
            <person name="McCowan C."/>
            <person name="Murphy C."/>
            <person name="Pearson M."/>
            <person name="Priest M."/>
            <person name="Roberts A."/>
            <person name="Saif S."/>
            <person name="Shea T."/>
            <person name="Sykes S."/>
            <person name="Wortman J."/>
            <person name="Nusbaum C."/>
            <person name="Birren B."/>
        </authorList>
    </citation>
    <scope>NUCLEOTIDE SEQUENCE [LARGE SCALE GENOMIC DNA]</scope>
    <source>
        <strain evidence="9">CBS 10117</strain>
    </source>
</reference>
<feature type="domain" description="TRAF-type" evidence="8">
    <location>
        <begin position="184"/>
        <end position="219"/>
    </location>
</feature>
<dbReference type="PANTHER" id="PTHR10131">
    <property type="entry name" value="TNF RECEPTOR ASSOCIATED FACTOR"/>
    <property type="match status" value="1"/>
</dbReference>
<dbReference type="PANTHER" id="PTHR10131:SF94">
    <property type="entry name" value="TNF RECEPTOR-ASSOCIATED FACTOR 4"/>
    <property type="match status" value="1"/>
</dbReference>
<reference evidence="10" key="3">
    <citation type="submission" date="2024-02" db="EMBL/GenBank/DDBJ databases">
        <title>Comparative genomics of Cryptococcus and Kwoniella reveals pathogenesis evolution and contrasting modes of karyotype evolution via chromosome fusion or intercentromeric recombination.</title>
        <authorList>
            <person name="Coelho M.A."/>
            <person name="David-Palma M."/>
            <person name="Shea T."/>
            <person name="Bowers K."/>
            <person name="McGinley-Smith S."/>
            <person name="Mohammad A.W."/>
            <person name="Gnirke A."/>
            <person name="Yurkov A.M."/>
            <person name="Nowrousian M."/>
            <person name="Sun S."/>
            <person name="Cuomo C.A."/>
            <person name="Heitman J."/>
        </authorList>
    </citation>
    <scope>NUCLEOTIDE SEQUENCE</scope>
    <source>
        <strain evidence="10">CBS 10117</strain>
    </source>
</reference>
<dbReference type="InterPro" id="IPR001293">
    <property type="entry name" value="Znf_TRAF"/>
</dbReference>
<dbReference type="VEuPathDB" id="FungiDB:I303_06471"/>
<evidence type="ECO:0008006" key="12">
    <source>
        <dbReference type="Google" id="ProtNLM"/>
    </source>
</evidence>
<evidence type="ECO:0000256" key="2">
    <source>
        <dbReference type="ARBA" id="ARBA00022771"/>
    </source>
</evidence>
<feature type="compositionally biased region" description="Gly residues" evidence="6">
    <location>
        <begin position="593"/>
        <end position="605"/>
    </location>
</feature>
<dbReference type="InterPro" id="IPR013083">
    <property type="entry name" value="Znf_RING/FYVE/PHD"/>
</dbReference>
<feature type="compositionally biased region" description="Polar residues" evidence="6">
    <location>
        <begin position="322"/>
        <end position="334"/>
    </location>
</feature>
<dbReference type="PROSITE" id="PS50089">
    <property type="entry name" value="ZF_RING_2"/>
    <property type="match status" value="1"/>
</dbReference>
<evidence type="ECO:0000313" key="10">
    <source>
        <dbReference type="EMBL" id="WWC64460.1"/>
    </source>
</evidence>